<accession>A0A9J5XTN3</accession>
<protein>
    <submittedName>
        <fullName evidence="1">Uncharacterized protein</fullName>
    </submittedName>
</protein>
<name>A0A9J5XTN3_SOLCO</name>
<sequence>MLACILNKVEQLDKNLKVRVKSGMFNYSGSWVELTKLFGGFPNEHWIAFLSFKIVKLILQHLAIRLSSLSSLNDLVNALLDHPSMSLFLKNVL</sequence>
<dbReference type="AlphaFoldDB" id="A0A9J5XTN3"/>
<evidence type="ECO:0000313" key="1">
    <source>
        <dbReference type="EMBL" id="KAG5590935.1"/>
    </source>
</evidence>
<organism evidence="1 2">
    <name type="scientific">Solanum commersonii</name>
    <name type="common">Commerson's wild potato</name>
    <name type="synonym">Commerson's nightshade</name>
    <dbReference type="NCBI Taxonomy" id="4109"/>
    <lineage>
        <taxon>Eukaryota</taxon>
        <taxon>Viridiplantae</taxon>
        <taxon>Streptophyta</taxon>
        <taxon>Embryophyta</taxon>
        <taxon>Tracheophyta</taxon>
        <taxon>Spermatophyta</taxon>
        <taxon>Magnoliopsida</taxon>
        <taxon>eudicotyledons</taxon>
        <taxon>Gunneridae</taxon>
        <taxon>Pentapetalae</taxon>
        <taxon>asterids</taxon>
        <taxon>lamiids</taxon>
        <taxon>Solanales</taxon>
        <taxon>Solanaceae</taxon>
        <taxon>Solanoideae</taxon>
        <taxon>Solaneae</taxon>
        <taxon>Solanum</taxon>
    </lineage>
</organism>
<dbReference type="EMBL" id="JACXVP010000008">
    <property type="protein sequence ID" value="KAG5590935.1"/>
    <property type="molecule type" value="Genomic_DNA"/>
</dbReference>
<proteinExistence type="predicted"/>
<reference evidence="1 2" key="1">
    <citation type="submission" date="2020-09" db="EMBL/GenBank/DDBJ databases">
        <title>De no assembly of potato wild relative species, Solanum commersonii.</title>
        <authorList>
            <person name="Cho K."/>
        </authorList>
    </citation>
    <scope>NUCLEOTIDE SEQUENCE [LARGE SCALE GENOMIC DNA]</scope>
    <source>
        <strain evidence="1">LZ3.2</strain>
        <tissue evidence="1">Leaf</tissue>
    </source>
</reference>
<dbReference type="Proteomes" id="UP000824120">
    <property type="component" value="Chromosome 8"/>
</dbReference>
<comment type="caution">
    <text evidence="1">The sequence shown here is derived from an EMBL/GenBank/DDBJ whole genome shotgun (WGS) entry which is preliminary data.</text>
</comment>
<evidence type="ECO:0000313" key="2">
    <source>
        <dbReference type="Proteomes" id="UP000824120"/>
    </source>
</evidence>
<gene>
    <name evidence="1" type="ORF">H5410_041449</name>
</gene>
<keyword evidence="2" id="KW-1185">Reference proteome</keyword>